<keyword evidence="2 4" id="KW-0863">Zinc-finger</keyword>
<sequence length="1098" mass="122803">MAAESISITTIWSIFYHFFLDHNEYRTLLSHCRKLVQASAHMETWKASKYGCYIRFCTDASLSDVRRHWALYAESDALSNEEKVAIRESFELGMKSVVDQFKENTIFTSVRSAGPPFLTFAHEAMKSHAAYWKMGTTDDRSSTLPHFNPTFYYSGLGGKFSVHYGTEPLLAFHLAPALIPIKDFVSSPNPTIKYATKVAMDQFELWCTAFRQRISDGAGANLILRFHVGEALAFCRALFVCQREKVTKCGAYTSQWGGSQISLETAEYSGNTPLAPVFFNVIDTSNLTDHVGLLNLLAVTIPLLQRKPWAVIHTNSLVPESPDGLYVKGLIARACYDIPTLSLALGVSPAPCMSHFTTVSSKHEVLASTLVSTPGQMHEYTSWKIPTTLLTSSDREHSASHTQKLAGQRWQVDDFARFIFLLARAMFIDEDINSASGSNQRLKRLSYYTRESLVSLMALFKNRLHGVDWDAIVKRVDILQGYDDTGNCGQDFVCQLYLRDVFVMDSMKPSVLREKYPHSTFFRGWRDLPPVVCAVLRIPRQKLKDLENMSFEKLPVAILRGDYRAQTTAGEIYETFSSIRPIFGDMVVSMVDGEPCVSINEDLLGWYGESDLIVSFFMSSWALLEYGPEVLEIGFGIKASPATVLELWPVLGFHLDIYSTSANSANVHFVRHRPNNAEELHYLRARPTVSTSEVGNVVEVKCAPHLPVVESFLIRYNITEVALKRSLAQGAAVTTKPISDSIICLSVSNYERLLSFPFAIYTNKLKVKIAQAPIRPVFEDNDKPAVVPFTVACTSSSINLLNVHYLNLNKLPALQFPRGVEMKFNWLGIHLGMSPSDREKKFANLPTSHPLTMVIHLKQTINTIFLKFVELGEQARVIGLRKLGQDVGIYALIFINDIRFDLSAQTVVVDACAIPLYKSILPRISDYLGVIAPFQIITDDDETLAWKTLLPVFAERCRTWKHKANCEYLSEGFPLPSGLEGYASSTLCSCGKGKDLGAWAEVPEWRSMIPEATRIAISPLFTFSTSYDEVKALKVTLDSIGSNSFSSRSSSARRCAKCGIQGGQALQRCSVCKTTLYCSASCQQSDWRRHKSVCVPRT</sequence>
<protein>
    <recommendedName>
        <fullName evidence="5">MYND-type domain-containing protein</fullName>
    </recommendedName>
</protein>
<dbReference type="PANTHER" id="PTHR10237:SF14">
    <property type="entry name" value="MYND-TYPE DOMAIN-CONTAINING PROTEIN"/>
    <property type="match status" value="1"/>
</dbReference>
<dbReference type="PROSITE" id="PS50865">
    <property type="entry name" value="ZF_MYND_2"/>
    <property type="match status" value="1"/>
</dbReference>
<name>A0A8H7XXP9_PSICU</name>
<dbReference type="GO" id="GO:0008270">
    <property type="term" value="F:zinc ion binding"/>
    <property type="evidence" value="ECO:0007669"/>
    <property type="project" value="UniProtKB-KW"/>
</dbReference>
<keyword evidence="1" id="KW-0479">Metal-binding</keyword>
<evidence type="ECO:0000256" key="2">
    <source>
        <dbReference type="ARBA" id="ARBA00022771"/>
    </source>
</evidence>
<proteinExistence type="predicted"/>
<dbReference type="GO" id="GO:0000981">
    <property type="term" value="F:DNA-binding transcription factor activity, RNA polymerase II-specific"/>
    <property type="evidence" value="ECO:0007669"/>
    <property type="project" value="TreeGrafter"/>
</dbReference>
<dbReference type="InterPro" id="IPR002893">
    <property type="entry name" value="Znf_MYND"/>
</dbReference>
<dbReference type="PROSITE" id="PS01360">
    <property type="entry name" value="ZF_MYND_1"/>
    <property type="match status" value="1"/>
</dbReference>
<dbReference type="AlphaFoldDB" id="A0A8H7XXP9"/>
<accession>A0A8H7XXP9</accession>
<dbReference type="Gene3D" id="6.10.140.2220">
    <property type="match status" value="1"/>
</dbReference>
<evidence type="ECO:0000256" key="1">
    <source>
        <dbReference type="ARBA" id="ARBA00022723"/>
    </source>
</evidence>
<reference evidence="6" key="1">
    <citation type="submission" date="2021-02" db="EMBL/GenBank/DDBJ databases">
        <title>Psilocybe cubensis genome.</title>
        <authorList>
            <person name="Mckernan K.J."/>
            <person name="Crawford S."/>
            <person name="Trippe A."/>
            <person name="Kane L.T."/>
            <person name="Mclaughlin S."/>
        </authorList>
    </citation>
    <scope>NUCLEOTIDE SEQUENCE [LARGE SCALE GENOMIC DNA]</scope>
    <source>
        <strain evidence="6">MGC-MH-2018</strain>
    </source>
</reference>
<dbReference type="InterPro" id="IPR024119">
    <property type="entry name" value="TF_DEAF-1"/>
</dbReference>
<organism evidence="6">
    <name type="scientific">Psilocybe cubensis</name>
    <name type="common">Psychedelic mushroom</name>
    <name type="synonym">Stropharia cubensis</name>
    <dbReference type="NCBI Taxonomy" id="181762"/>
    <lineage>
        <taxon>Eukaryota</taxon>
        <taxon>Fungi</taxon>
        <taxon>Dikarya</taxon>
        <taxon>Basidiomycota</taxon>
        <taxon>Agaricomycotina</taxon>
        <taxon>Agaricomycetes</taxon>
        <taxon>Agaricomycetidae</taxon>
        <taxon>Agaricales</taxon>
        <taxon>Agaricineae</taxon>
        <taxon>Strophariaceae</taxon>
        <taxon>Psilocybe</taxon>
    </lineage>
</organism>
<evidence type="ECO:0000313" key="6">
    <source>
        <dbReference type="EMBL" id="KAG5168833.1"/>
    </source>
</evidence>
<dbReference type="SUPFAM" id="SSF144232">
    <property type="entry name" value="HIT/MYND zinc finger-like"/>
    <property type="match status" value="1"/>
</dbReference>
<dbReference type="EMBL" id="JAFIQS010000005">
    <property type="protein sequence ID" value="KAG5168833.1"/>
    <property type="molecule type" value="Genomic_DNA"/>
</dbReference>
<evidence type="ECO:0000256" key="4">
    <source>
        <dbReference type="PROSITE-ProRule" id="PRU00134"/>
    </source>
</evidence>
<dbReference type="PANTHER" id="PTHR10237">
    <property type="entry name" value="DEFORMED EPIDERMAL AUTOREGULATORY FACTOR 1 HOMOLOG SUPPRESSIN"/>
    <property type="match status" value="1"/>
</dbReference>
<feature type="domain" description="MYND-type" evidence="5">
    <location>
        <begin position="1055"/>
        <end position="1094"/>
    </location>
</feature>
<gene>
    <name evidence="6" type="ORF">JR316_005387</name>
</gene>
<dbReference type="GO" id="GO:0005634">
    <property type="term" value="C:nucleus"/>
    <property type="evidence" value="ECO:0007669"/>
    <property type="project" value="TreeGrafter"/>
</dbReference>
<evidence type="ECO:0000256" key="3">
    <source>
        <dbReference type="ARBA" id="ARBA00022833"/>
    </source>
</evidence>
<dbReference type="Pfam" id="PF01753">
    <property type="entry name" value="zf-MYND"/>
    <property type="match status" value="1"/>
</dbReference>
<comment type="caution">
    <text evidence="6">The sequence shown here is derived from an EMBL/GenBank/DDBJ whole genome shotgun (WGS) entry which is preliminary data.</text>
</comment>
<evidence type="ECO:0000259" key="5">
    <source>
        <dbReference type="PROSITE" id="PS50865"/>
    </source>
</evidence>
<keyword evidence="3" id="KW-0862">Zinc</keyword>